<evidence type="ECO:0000256" key="2">
    <source>
        <dbReference type="ARBA" id="ARBA00018987"/>
    </source>
</evidence>
<comment type="caution">
    <text evidence="5">The sequence shown here is derived from an EMBL/GenBank/DDBJ whole genome shotgun (WGS) entry which is preliminary data.</text>
</comment>
<reference evidence="5" key="2">
    <citation type="submission" date="2020-11" db="EMBL/GenBank/DDBJ databases">
        <authorList>
            <consortium name="DOE Joint Genome Institute"/>
            <person name="Kuo A."/>
            <person name="Miyauchi S."/>
            <person name="Kiss E."/>
            <person name="Drula E."/>
            <person name="Kohler A."/>
            <person name="Sanchez-Garcia M."/>
            <person name="Andreopoulos B."/>
            <person name="Barry K.W."/>
            <person name="Bonito G."/>
            <person name="Buee M."/>
            <person name="Carver A."/>
            <person name="Chen C."/>
            <person name="Cichocki N."/>
            <person name="Clum A."/>
            <person name="Culley D."/>
            <person name="Crous P.W."/>
            <person name="Fauchery L."/>
            <person name="Girlanda M."/>
            <person name="Hayes R."/>
            <person name="Keri Z."/>
            <person name="Labutti K."/>
            <person name="Lipzen A."/>
            <person name="Lombard V."/>
            <person name="Magnuson J."/>
            <person name="Maillard F."/>
            <person name="Morin E."/>
            <person name="Murat C."/>
            <person name="Nolan M."/>
            <person name="Ohm R."/>
            <person name="Pangilinan J."/>
            <person name="Pereira M."/>
            <person name="Perotto S."/>
            <person name="Peter M."/>
            <person name="Riley R."/>
            <person name="Sitrit Y."/>
            <person name="Stielow B."/>
            <person name="Szollosi G."/>
            <person name="Zifcakova L."/>
            <person name="Stursova M."/>
            <person name="Spatafora J.W."/>
            <person name="Tedersoo L."/>
            <person name="Vaario L.-M."/>
            <person name="Yamada A."/>
            <person name="Yan M."/>
            <person name="Wang P."/>
            <person name="Xu J."/>
            <person name="Bruns T."/>
            <person name="Baldrian P."/>
            <person name="Vilgalys R."/>
            <person name="Henrissat B."/>
            <person name="Grigoriev I.V."/>
            <person name="Hibbett D."/>
            <person name="Nagy L.G."/>
            <person name="Martin F.M."/>
        </authorList>
    </citation>
    <scope>NUCLEOTIDE SEQUENCE</scope>
    <source>
        <strain evidence="5">UH-Tt-Lm1</strain>
    </source>
</reference>
<name>A0A9P6HIN4_9AGAM</name>
<dbReference type="GO" id="GO:0016604">
    <property type="term" value="C:nuclear body"/>
    <property type="evidence" value="ECO:0007669"/>
    <property type="project" value="TreeGrafter"/>
</dbReference>
<dbReference type="GO" id="GO:0000712">
    <property type="term" value="P:resolution of meiotic recombination intermediates"/>
    <property type="evidence" value="ECO:0007669"/>
    <property type="project" value="TreeGrafter"/>
</dbReference>
<comment type="similarity">
    <text evidence="1">Belongs to the RMI1 family.</text>
</comment>
<dbReference type="Gene3D" id="2.40.50.770">
    <property type="entry name" value="RecQ-mediated genome instability protein Rmi1, C-terminal domain"/>
    <property type="match status" value="1"/>
</dbReference>
<dbReference type="OrthoDB" id="341511at2759"/>
<reference evidence="5" key="1">
    <citation type="journal article" date="2020" name="Nat. Commun.">
        <title>Large-scale genome sequencing of mycorrhizal fungi provides insights into the early evolution of symbiotic traits.</title>
        <authorList>
            <person name="Miyauchi S."/>
            <person name="Kiss E."/>
            <person name="Kuo A."/>
            <person name="Drula E."/>
            <person name="Kohler A."/>
            <person name="Sanchez-Garcia M."/>
            <person name="Morin E."/>
            <person name="Andreopoulos B."/>
            <person name="Barry K.W."/>
            <person name="Bonito G."/>
            <person name="Buee M."/>
            <person name="Carver A."/>
            <person name="Chen C."/>
            <person name="Cichocki N."/>
            <person name="Clum A."/>
            <person name="Culley D."/>
            <person name="Crous P.W."/>
            <person name="Fauchery L."/>
            <person name="Girlanda M."/>
            <person name="Hayes R.D."/>
            <person name="Keri Z."/>
            <person name="LaButti K."/>
            <person name="Lipzen A."/>
            <person name="Lombard V."/>
            <person name="Magnuson J."/>
            <person name="Maillard F."/>
            <person name="Murat C."/>
            <person name="Nolan M."/>
            <person name="Ohm R.A."/>
            <person name="Pangilinan J."/>
            <person name="Pereira M.F."/>
            <person name="Perotto S."/>
            <person name="Peter M."/>
            <person name="Pfister S."/>
            <person name="Riley R."/>
            <person name="Sitrit Y."/>
            <person name="Stielow J.B."/>
            <person name="Szollosi G."/>
            <person name="Zifcakova L."/>
            <person name="Stursova M."/>
            <person name="Spatafora J.W."/>
            <person name="Tedersoo L."/>
            <person name="Vaario L.M."/>
            <person name="Yamada A."/>
            <person name="Yan M."/>
            <person name="Wang P."/>
            <person name="Xu J."/>
            <person name="Bruns T."/>
            <person name="Baldrian P."/>
            <person name="Vilgalys R."/>
            <person name="Dunand C."/>
            <person name="Henrissat B."/>
            <person name="Grigoriev I.V."/>
            <person name="Hibbett D."/>
            <person name="Nagy L.G."/>
            <person name="Martin F.M."/>
        </authorList>
    </citation>
    <scope>NUCLEOTIDE SEQUENCE</scope>
    <source>
        <strain evidence="5">UH-Tt-Lm1</strain>
    </source>
</reference>
<evidence type="ECO:0000259" key="4">
    <source>
        <dbReference type="Pfam" id="PF08585"/>
    </source>
</evidence>
<evidence type="ECO:0000313" key="5">
    <source>
        <dbReference type="EMBL" id="KAF9787446.1"/>
    </source>
</evidence>
<keyword evidence="6" id="KW-1185">Reference proteome</keyword>
<gene>
    <name evidence="5" type="ORF">BJ322DRAFT_723266</name>
</gene>
<protein>
    <recommendedName>
        <fullName evidence="2">RecQ-mediated genome instability protein 1</fullName>
    </recommendedName>
</protein>
<dbReference type="GO" id="GO:0000724">
    <property type="term" value="P:double-strand break repair via homologous recombination"/>
    <property type="evidence" value="ECO:0007669"/>
    <property type="project" value="TreeGrafter"/>
</dbReference>
<dbReference type="PANTHER" id="PTHR14790">
    <property type="entry name" value="RECQ-MEDIATED GENOME INSTABILITY PROTEIN 1 RMI1"/>
    <property type="match status" value="1"/>
</dbReference>
<proteinExistence type="inferred from homology"/>
<accession>A0A9P6HIN4</accession>
<feature type="region of interest" description="Disordered" evidence="3">
    <location>
        <begin position="121"/>
        <end position="142"/>
    </location>
</feature>
<feature type="region of interest" description="Disordered" evidence="3">
    <location>
        <begin position="243"/>
        <end position="299"/>
    </location>
</feature>
<feature type="compositionally biased region" description="Acidic residues" evidence="3">
    <location>
        <begin position="127"/>
        <end position="139"/>
    </location>
</feature>
<dbReference type="EMBL" id="WIUZ02000005">
    <property type="protein sequence ID" value="KAF9787446.1"/>
    <property type="molecule type" value="Genomic_DNA"/>
</dbReference>
<dbReference type="PANTHER" id="PTHR14790:SF15">
    <property type="entry name" value="RECQ-MEDIATED GENOME INSTABILITY PROTEIN 1"/>
    <property type="match status" value="1"/>
</dbReference>
<dbReference type="InterPro" id="IPR013894">
    <property type="entry name" value="RMI1_OB"/>
</dbReference>
<dbReference type="GO" id="GO:0031422">
    <property type="term" value="C:RecQ family helicase-topoisomerase III complex"/>
    <property type="evidence" value="ECO:0007669"/>
    <property type="project" value="TreeGrafter"/>
</dbReference>
<evidence type="ECO:0000256" key="1">
    <source>
        <dbReference type="ARBA" id="ARBA00006395"/>
    </source>
</evidence>
<dbReference type="AlphaFoldDB" id="A0A9P6HIN4"/>
<sequence>MTTTIPTAITSWLNRTYPKPRVDQVWLGECSAWLVDQLQISPHDTKRMTEAAEEALLDSDLKDSMRPGTGFPEGITTANGLTVQGPSLLVQIVDITEIGHSAFSLTNVRQTRLDQEDLAGLGRPNEEENENQNQAEEDAGPIPKYPRSMLKLQLSDGSVTVPAIEFKRIPGLELGVTALGCKLLLKDFTVHGGTIFLDPNCAIVKGSRVEEKAAIQDELFLTGLRKRMGLPVEESAELAAYREENLKPPPRGRGGPQPVATKPASDSNATRKRKAPAKNPPAKNLPTGNTPAEKSRFFKKPKPEITASQLMKSGIFSPLTRTATIIEIGSDEEKKVSVPTRAKPQNISIPRTETEYSFEGDDFMDNPDFLREFDRVESTVLSQQYAPSVSAGPSQTRYSQRAHTNVIEVDVDKENEPERRVKRKVVTKKVAAAANQSVISIEDSD</sequence>
<feature type="domain" description="RecQ mediated genome instability protein 1 OB-fold" evidence="4">
    <location>
        <begin position="71"/>
        <end position="212"/>
    </location>
</feature>
<dbReference type="Pfam" id="PF08585">
    <property type="entry name" value="RMI1_N_C"/>
    <property type="match status" value="1"/>
</dbReference>
<evidence type="ECO:0000313" key="6">
    <source>
        <dbReference type="Proteomes" id="UP000736335"/>
    </source>
</evidence>
<organism evidence="5 6">
    <name type="scientific">Thelephora terrestris</name>
    <dbReference type="NCBI Taxonomy" id="56493"/>
    <lineage>
        <taxon>Eukaryota</taxon>
        <taxon>Fungi</taxon>
        <taxon>Dikarya</taxon>
        <taxon>Basidiomycota</taxon>
        <taxon>Agaricomycotina</taxon>
        <taxon>Agaricomycetes</taxon>
        <taxon>Thelephorales</taxon>
        <taxon>Thelephoraceae</taxon>
        <taxon>Thelephora</taxon>
    </lineage>
</organism>
<evidence type="ECO:0000256" key="3">
    <source>
        <dbReference type="SAM" id="MobiDB-lite"/>
    </source>
</evidence>
<dbReference type="InterPro" id="IPR042470">
    <property type="entry name" value="RMI1_N_C_sf"/>
</dbReference>
<dbReference type="SMART" id="SM01161">
    <property type="entry name" value="DUF1767"/>
    <property type="match status" value="1"/>
</dbReference>
<dbReference type="Proteomes" id="UP000736335">
    <property type="component" value="Unassembled WGS sequence"/>
</dbReference>